<evidence type="ECO:0000313" key="2">
    <source>
        <dbReference type="EMBL" id="MEX5285639.1"/>
    </source>
</evidence>
<feature type="transmembrane region" description="Helical" evidence="1">
    <location>
        <begin position="75"/>
        <end position="93"/>
    </location>
</feature>
<dbReference type="EMBL" id="JARVLH010000005">
    <property type="protein sequence ID" value="MEX5285639.1"/>
    <property type="molecule type" value="Genomic_DNA"/>
</dbReference>
<dbReference type="RefSeq" id="WP_368847367.1">
    <property type="nucleotide sequence ID" value="NZ_CP194411.1"/>
</dbReference>
<dbReference type="Pfam" id="PF14387">
    <property type="entry name" value="DUF4418"/>
    <property type="match status" value="1"/>
</dbReference>
<feature type="transmembrane region" description="Helical" evidence="1">
    <location>
        <begin position="12"/>
        <end position="30"/>
    </location>
</feature>
<sequence>MKLGKLRVGVTDILLLALNASFFIGIQTVFSPCEPRPDGTWMTCHWAGEALAGIAAVLVGIAVLHLLIPSAKIKQGLALASIPVSLLAMYLPGHLVDLCMKETMRCHTLMQPAVMAISALTVLLAVVDIYVYGRRD</sequence>
<accession>A0ABV3X624</accession>
<evidence type="ECO:0000313" key="3">
    <source>
        <dbReference type="Proteomes" id="UP001559623"/>
    </source>
</evidence>
<feature type="transmembrane region" description="Helical" evidence="1">
    <location>
        <begin position="50"/>
        <end position="68"/>
    </location>
</feature>
<keyword evidence="3" id="KW-1185">Reference proteome</keyword>
<name>A0ABV3X624_9FIRM</name>
<reference evidence="2 3" key="1">
    <citation type="submission" date="2023-04" db="EMBL/GenBank/DDBJ databases">
        <title>Genome Sequence of Selenomonas sputigena ATCC 33150.</title>
        <authorList>
            <person name="Miller D.P."/>
            <person name="Anvari S."/>
            <person name="Polson S.W."/>
            <person name="Macdonald M."/>
            <person name="Mcdowell J.V."/>
        </authorList>
    </citation>
    <scope>NUCLEOTIDE SEQUENCE [LARGE SCALE GENOMIC DNA]</scope>
    <source>
        <strain evidence="2 3">ATCC 33150</strain>
    </source>
</reference>
<comment type="caution">
    <text evidence="2">The sequence shown here is derived from an EMBL/GenBank/DDBJ whole genome shotgun (WGS) entry which is preliminary data.</text>
</comment>
<keyword evidence="1" id="KW-0812">Transmembrane</keyword>
<keyword evidence="1" id="KW-0472">Membrane</keyword>
<organism evidence="2 3">
    <name type="scientific">Selenomonas sputigena</name>
    <dbReference type="NCBI Taxonomy" id="69823"/>
    <lineage>
        <taxon>Bacteria</taxon>
        <taxon>Bacillati</taxon>
        <taxon>Bacillota</taxon>
        <taxon>Negativicutes</taxon>
        <taxon>Selenomonadales</taxon>
        <taxon>Selenomonadaceae</taxon>
        <taxon>Selenomonas</taxon>
    </lineage>
</organism>
<protein>
    <submittedName>
        <fullName evidence="2">DUF4418 family protein</fullName>
    </submittedName>
</protein>
<feature type="transmembrane region" description="Helical" evidence="1">
    <location>
        <begin position="113"/>
        <end position="133"/>
    </location>
</feature>
<proteinExistence type="predicted"/>
<evidence type="ECO:0000256" key="1">
    <source>
        <dbReference type="SAM" id="Phobius"/>
    </source>
</evidence>
<gene>
    <name evidence="2" type="ORF">QCO44_08330</name>
</gene>
<keyword evidence="1" id="KW-1133">Transmembrane helix</keyword>
<dbReference type="Proteomes" id="UP001559623">
    <property type="component" value="Unassembled WGS sequence"/>
</dbReference>
<dbReference type="InterPro" id="IPR025531">
    <property type="entry name" value="DUF4418"/>
</dbReference>